<dbReference type="SUPFAM" id="SSF53098">
    <property type="entry name" value="Ribonuclease H-like"/>
    <property type="match status" value="1"/>
</dbReference>
<dbReference type="EMBL" id="MU803353">
    <property type="protein sequence ID" value="KAJ3978353.1"/>
    <property type="molecule type" value="Genomic_DNA"/>
</dbReference>
<name>A0AA38PN83_9AGAR</name>
<dbReference type="AlphaFoldDB" id="A0AA38PN83"/>
<reference evidence="1" key="1">
    <citation type="submission" date="2022-08" db="EMBL/GenBank/DDBJ databases">
        <authorList>
            <consortium name="DOE Joint Genome Institute"/>
            <person name="Min B."/>
            <person name="Riley R."/>
            <person name="Sierra-Patev S."/>
            <person name="Naranjo-Ortiz M."/>
            <person name="Looney B."/>
            <person name="Konkel Z."/>
            <person name="Slot J.C."/>
            <person name="Sakamoto Y."/>
            <person name="Steenwyk J.L."/>
            <person name="Rokas A."/>
            <person name="Carro J."/>
            <person name="Camarero S."/>
            <person name="Ferreira P."/>
            <person name="Molpeceres G."/>
            <person name="Ruiz-Duenas F.J."/>
            <person name="Serrano A."/>
            <person name="Henrissat B."/>
            <person name="Drula E."/>
            <person name="Hughes K.W."/>
            <person name="Mata J.L."/>
            <person name="Ishikawa N.K."/>
            <person name="Vargas-Isla R."/>
            <person name="Ushijima S."/>
            <person name="Smith C.A."/>
            <person name="Ahrendt S."/>
            <person name="Andreopoulos W."/>
            <person name="He G."/>
            <person name="Labutti K."/>
            <person name="Lipzen A."/>
            <person name="Ng V."/>
            <person name="Sandor L."/>
            <person name="Barry K."/>
            <person name="Martinez A.T."/>
            <person name="Xiao Y."/>
            <person name="Gibbons J.G."/>
            <person name="Terashima K."/>
            <person name="Hibbett D.S."/>
            <person name="Grigoriev I.V."/>
        </authorList>
    </citation>
    <scope>NUCLEOTIDE SEQUENCE</scope>
    <source>
        <strain evidence="1">TFB7829</strain>
    </source>
</reference>
<accession>A0AA38PN83</accession>
<protein>
    <recommendedName>
        <fullName evidence="3">DUF659 domain-containing protein</fullName>
    </recommendedName>
</protein>
<dbReference type="Proteomes" id="UP001163850">
    <property type="component" value="Unassembled WGS sequence"/>
</dbReference>
<evidence type="ECO:0008006" key="3">
    <source>
        <dbReference type="Google" id="ProtNLM"/>
    </source>
</evidence>
<comment type="caution">
    <text evidence="1">The sequence shown here is derived from an EMBL/GenBank/DDBJ whole genome shotgun (WGS) entry which is preliminary data.</text>
</comment>
<sequence length="397" mass="44912">KTYPIDVIDATAENKDGLAQCQNFEDTIDHIQKEYHCTVIYFLTDADGGSKKGRILLVKKRPYLLAPSCWSHQARSTLGDYFKVYTFGAQIAEEATFLIGWLNNHGKVRKIFDKAQANISKDRTGKAVILSYLVANITRWTTHCVAFMRLLDVREALQLAVMQSRGTIIAAQVGAAKYSEKDRLEPEAIRACDLIADGRERRFSFWSGLETVVGDIEPICFGTNISQKDSARADQVLLTIAGIFLHFVGHPEFQLSGEMVQRIEKRWKDCDQPLFITALILNNFEGLSAFGPRANLTHFKINNIIVAMYRRIKSRPDNTDTQDERREKERQLSAALLQYLASTGPFKDCDEEGNHAFEEVMGRDPITWWKTWKGSGNLKELAEFAILILEIVVNQAG</sequence>
<evidence type="ECO:0000313" key="1">
    <source>
        <dbReference type="EMBL" id="KAJ3978353.1"/>
    </source>
</evidence>
<feature type="non-terminal residue" evidence="1">
    <location>
        <position position="1"/>
    </location>
</feature>
<feature type="non-terminal residue" evidence="1">
    <location>
        <position position="397"/>
    </location>
</feature>
<proteinExistence type="predicted"/>
<dbReference type="InterPro" id="IPR012337">
    <property type="entry name" value="RNaseH-like_sf"/>
</dbReference>
<evidence type="ECO:0000313" key="2">
    <source>
        <dbReference type="Proteomes" id="UP001163850"/>
    </source>
</evidence>
<organism evidence="1 2">
    <name type="scientific">Lentinula detonsa</name>
    <dbReference type="NCBI Taxonomy" id="2804962"/>
    <lineage>
        <taxon>Eukaryota</taxon>
        <taxon>Fungi</taxon>
        <taxon>Dikarya</taxon>
        <taxon>Basidiomycota</taxon>
        <taxon>Agaricomycotina</taxon>
        <taxon>Agaricomycetes</taxon>
        <taxon>Agaricomycetidae</taxon>
        <taxon>Agaricales</taxon>
        <taxon>Marasmiineae</taxon>
        <taxon>Omphalotaceae</taxon>
        <taxon>Lentinula</taxon>
    </lineage>
</organism>
<gene>
    <name evidence="1" type="ORF">F5890DRAFT_1382107</name>
</gene>